<sequence length="427" mass="50142">MSDYKITSIKILGFWEEYTCNNKFNDDINIIIGRNGSGKTTFMNILHAALSIDMLELSESEFQEINITLENTHRTAFIQIIKNDLDEEKIPTITYKIDSIEYTLPILSEGRSLFIRKRIQERYIDLQEHMNQYVKLYSLSVYRNKNNYKYERDKNELYKKGISSSIDYYLDELLSQFSKYQLELTQQSQTISEQLQKDVLLSLLDTNKRAIKRIANKESERQKLKRTYKRFGFNDKDTEHKIDNYINTVFDEIETIELFKKKSGINDDFEIPSQAIITKQIFDKIIELSSEAEAKNEKIFSNNNLFLDTLSKFTDKRFKLNKGELNFVKNDKIPISLFKLSSGEKQLLILLIETLLQRKERCIFLADEPEISLHIEWQREIISSVLALNPNAQIIVATHSPEIAGKHKSKIIKMNDIRELTGFIHER</sequence>
<dbReference type="SMART" id="SM00382">
    <property type="entry name" value="AAA"/>
    <property type="match status" value="1"/>
</dbReference>
<evidence type="ECO:0000313" key="3">
    <source>
        <dbReference type="Proteomes" id="UP000323974"/>
    </source>
</evidence>
<keyword evidence="2" id="KW-0547">Nucleotide-binding</keyword>
<dbReference type="RefSeq" id="WP_005706414.1">
    <property type="nucleotide sequence ID" value="NZ_CP038817.1"/>
</dbReference>
<dbReference type="InterPro" id="IPR051396">
    <property type="entry name" value="Bact_Antivir_Def_Nuclease"/>
</dbReference>
<dbReference type="SUPFAM" id="SSF52540">
    <property type="entry name" value="P-loop containing nucleoside triphosphate hydrolases"/>
    <property type="match status" value="1"/>
</dbReference>
<dbReference type="CDD" id="cd00267">
    <property type="entry name" value="ABC_ATPase"/>
    <property type="match status" value="1"/>
</dbReference>
<gene>
    <name evidence="2" type="ORF">E5Q53_05995</name>
</gene>
<dbReference type="GO" id="GO:0016887">
    <property type="term" value="F:ATP hydrolysis activity"/>
    <property type="evidence" value="ECO:0007669"/>
    <property type="project" value="InterPro"/>
</dbReference>
<feature type="domain" description="AAA+ ATPase" evidence="1">
    <location>
        <begin position="25"/>
        <end position="418"/>
    </location>
</feature>
<protein>
    <submittedName>
        <fullName evidence="2">ATP-binding protein</fullName>
    </submittedName>
</protein>
<evidence type="ECO:0000259" key="1">
    <source>
        <dbReference type="SMART" id="SM00382"/>
    </source>
</evidence>
<dbReference type="Pfam" id="PF13175">
    <property type="entry name" value="AAA_15"/>
    <property type="match status" value="1"/>
</dbReference>
<keyword evidence="2" id="KW-0067">ATP-binding</keyword>
<dbReference type="KEGG" id="hpaa:E5Q53_05995"/>
<dbReference type="PANTHER" id="PTHR43581:SF2">
    <property type="entry name" value="EXCINUCLEASE ATPASE SUBUNIT"/>
    <property type="match status" value="1"/>
</dbReference>
<dbReference type="EMBL" id="CP038817">
    <property type="protein sequence ID" value="QEN11026.1"/>
    <property type="molecule type" value="Genomic_DNA"/>
</dbReference>
<dbReference type="Gene3D" id="3.40.50.300">
    <property type="entry name" value="P-loop containing nucleotide triphosphate hydrolases"/>
    <property type="match status" value="2"/>
</dbReference>
<dbReference type="InterPro" id="IPR003593">
    <property type="entry name" value="AAA+_ATPase"/>
</dbReference>
<dbReference type="AlphaFoldDB" id="A0AAE6MP51"/>
<dbReference type="InterPro" id="IPR027417">
    <property type="entry name" value="P-loop_NTPase"/>
</dbReference>
<accession>A0AAE6MP51</accession>
<evidence type="ECO:0000313" key="2">
    <source>
        <dbReference type="EMBL" id="QEN11026.1"/>
    </source>
</evidence>
<dbReference type="Proteomes" id="UP000323974">
    <property type="component" value="Chromosome"/>
</dbReference>
<organism evidence="2 3">
    <name type="scientific">Haemophilus parahaemolyticus</name>
    <dbReference type="NCBI Taxonomy" id="735"/>
    <lineage>
        <taxon>Bacteria</taxon>
        <taxon>Pseudomonadati</taxon>
        <taxon>Pseudomonadota</taxon>
        <taxon>Gammaproteobacteria</taxon>
        <taxon>Pasteurellales</taxon>
        <taxon>Pasteurellaceae</taxon>
        <taxon>Haemophilus</taxon>
    </lineage>
</organism>
<dbReference type="GeneID" id="78224654"/>
<reference evidence="2 3" key="1">
    <citation type="submission" date="2019-04" db="EMBL/GenBank/DDBJ databases">
        <title>Complete Genome and Methylome Analysis of Haemophilus haemolyticus NEB129.</title>
        <authorList>
            <person name="Fomenkov A."/>
            <person name="Roberts R.J."/>
            <person name="Anton B.P."/>
            <person name="Vincze T."/>
        </authorList>
    </citation>
    <scope>NUCLEOTIDE SEQUENCE [LARGE SCALE GENOMIC DNA]</scope>
    <source>
        <strain evidence="2 3">NEB129</strain>
    </source>
</reference>
<dbReference type="InterPro" id="IPR041685">
    <property type="entry name" value="AAA_GajA/Old/RecF-like"/>
</dbReference>
<name>A0AAE6MP51_HAEPH</name>
<dbReference type="GO" id="GO:0005524">
    <property type="term" value="F:ATP binding"/>
    <property type="evidence" value="ECO:0007669"/>
    <property type="project" value="UniProtKB-KW"/>
</dbReference>
<proteinExistence type="predicted"/>
<dbReference type="PANTHER" id="PTHR43581">
    <property type="entry name" value="ATP/GTP PHOSPHATASE"/>
    <property type="match status" value="1"/>
</dbReference>